<evidence type="ECO:0000256" key="2">
    <source>
        <dbReference type="ARBA" id="ARBA00022664"/>
    </source>
</evidence>
<keyword evidence="4" id="KW-0677">Repeat</keyword>
<feature type="region of interest" description="Disordered" evidence="7">
    <location>
        <begin position="285"/>
        <end position="320"/>
    </location>
</feature>
<dbReference type="PROSITE" id="PS50128">
    <property type="entry name" value="SURP"/>
    <property type="match status" value="2"/>
</dbReference>
<evidence type="ECO:0000256" key="3">
    <source>
        <dbReference type="ARBA" id="ARBA00022728"/>
    </source>
</evidence>
<comment type="subcellular location">
    <subcellularLocation>
        <location evidence="1">Nucleus</location>
    </subcellularLocation>
</comment>
<evidence type="ECO:0000256" key="1">
    <source>
        <dbReference type="ARBA" id="ARBA00004123"/>
    </source>
</evidence>
<evidence type="ECO:0000256" key="4">
    <source>
        <dbReference type="ARBA" id="ARBA00022737"/>
    </source>
</evidence>
<dbReference type="InterPro" id="IPR000061">
    <property type="entry name" value="Surp"/>
</dbReference>
<dbReference type="InterPro" id="IPR022030">
    <property type="entry name" value="SF3A1_dom"/>
</dbReference>
<dbReference type="GO" id="GO:0003723">
    <property type="term" value="F:RNA binding"/>
    <property type="evidence" value="ECO:0007669"/>
    <property type="project" value="InterPro"/>
</dbReference>
<dbReference type="Pfam" id="PF01805">
    <property type="entry name" value="Surp"/>
    <property type="match status" value="1"/>
</dbReference>
<evidence type="ECO:0000259" key="8">
    <source>
        <dbReference type="PROSITE" id="PS50128"/>
    </source>
</evidence>
<dbReference type="RefSeq" id="XP_022463570.1">
    <property type="nucleotide sequence ID" value="XM_022606923.1"/>
</dbReference>
<dbReference type="HOGENOM" id="CLU_013259_0_0_1"/>
<dbReference type="EMBL" id="HE978316">
    <property type="protein sequence ID" value="CCK69324.1"/>
    <property type="molecule type" value="Genomic_DNA"/>
</dbReference>
<dbReference type="SUPFAM" id="SSF109905">
    <property type="entry name" value="Surp module (SWAP domain)"/>
    <property type="match status" value="2"/>
</dbReference>
<dbReference type="SMART" id="SM00648">
    <property type="entry name" value="SWAP"/>
    <property type="match status" value="2"/>
</dbReference>
<dbReference type="GO" id="GO:0071004">
    <property type="term" value="C:U2-type prespliceosome"/>
    <property type="evidence" value="ECO:0007669"/>
    <property type="project" value="TreeGrafter"/>
</dbReference>
<dbReference type="GO" id="GO:0005686">
    <property type="term" value="C:U2 snRNP"/>
    <property type="evidence" value="ECO:0007669"/>
    <property type="project" value="TreeGrafter"/>
</dbReference>
<proteinExistence type="predicted"/>
<dbReference type="eggNOG" id="KOG0007">
    <property type="taxonomic scope" value="Eukaryota"/>
</dbReference>
<feature type="compositionally biased region" description="Low complexity" evidence="7">
    <location>
        <begin position="285"/>
        <end position="295"/>
    </location>
</feature>
<dbReference type="STRING" id="1071383.J7S4J3"/>
<dbReference type="Gene3D" id="1.10.10.790">
    <property type="entry name" value="Surp module"/>
    <property type="match status" value="2"/>
</dbReference>
<keyword evidence="3" id="KW-0747">Spliceosome</keyword>
<organism evidence="9 10">
    <name type="scientific">Huiozyma naganishii (strain ATCC MYA-139 / BCRC 22969 / CBS 8797 / KCTC 17520 / NBRC 10181 / NCYC 3082 / Yp74L-3)</name>
    <name type="common">Yeast</name>
    <name type="synonym">Kazachstania naganishii</name>
    <dbReference type="NCBI Taxonomy" id="1071383"/>
    <lineage>
        <taxon>Eukaryota</taxon>
        <taxon>Fungi</taxon>
        <taxon>Dikarya</taxon>
        <taxon>Ascomycota</taxon>
        <taxon>Saccharomycotina</taxon>
        <taxon>Saccharomycetes</taxon>
        <taxon>Saccharomycetales</taxon>
        <taxon>Saccharomycetaceae</taxon>
        <taxon>Huiozyma</taxon>
    </lineage>
</organism>
<dbReference type="GO" id="GO:0045292">
    <property type="term" value="P:mRNA cis splicing, via spliceosome"/>
    <property type="evidence" value="ECO:0007669"/>
    <property type="project" value="InterPro"/>
</dbReference>
<dbReference type="GeneID" id="34525004"/>
<accession>J7S4J3</accession>
<dbReference type="OrthoDB" id="447637at2759"/>
<reference evidence="9 10" key="1">
    <citation type="journal article" date="2011" name="Proc. Natl. Acad. Sci. U.S.A.">
        <title>Evolutionary erosion of yeast sex chromosomes by mating-type switching accidents.</title>
        <authorList>
            <person name="Gordon J.L."/>
            <person name="Armisen D."/>
            <person name="Proux-Wera E."/>
            <person name="Oheigeartaigh S.S."/>
            <person name="Byrne K.P."/>
            <person name="Wolfe K.H."/>
        </authorList>
    </citation>
    <scope>NUCLEOTIDE SEQUENCE [LARGE SCALE GENOMIC DNA]</scope>
    <source>
        <strain evidence="10">ATCC MYA-139 / BCRC 22969 / CBS 8797 / CCRC 22969 / KCTC 17520 / NBRC 10181 / NCYC 3082</strain>
    </source>
</reference>
<dbReference type="InterPro" id="IPR035967">
    <property type="entry name" value="SWAP/Surp_sf"/>
</dbReference>
<keyword evidence="10" id="KW-1185">Reference proteome</keyword>
<feature type="compositionally biased region" description="Basic residues" evidence="7">
    <location>
        <begin position="296"/>
        <end position="306"/>
    </location>
</feature>
<keyword evidence="2" id="KW-0507">mRNA processing</keyword>
<evidence type="ECO:0000313" key="9">
    <source>
        <dbReference type="EMBL" id="CCK69324.1"/>
    </source>
</evidence>
<evidence type="ECO:0000256" key="5">
    <source>
        <dbReference type="ARBA" id="ARBA00023187"/>
    </source>
</evidence>
<protein>
    <recommendedName>
        <fullName evidence="8">SURP motif domain-containing protein</fullName>
    </recommendedName>
</protein>
<dbReference type="KEGG" id="kng:KNAG_0C02130"/>
<feature type="domain" description="SURP motif" evidence="8">
    <location>
        <begin position="110"/>
        <end position="152"/>
    </location>
</feature>
<dbReference type="AlphaFoldDB" id="J7S4J3"/>
<gene>
    <name evidence="9" type="primary">KNAG0C02130</name>
    <name evidence="9" type="ordered locus">KNAG_0C02130</name>
</gene>
<dbReference type="Proteomes" id="UP000006310">
    <property type="component" value="Chromosome 3"/>
</dbReference>
<dbReference type="OMA" id="QMISKDG"/>
<keyword evidence="6" id="KW-0539">Nucleus</keyword>
<keyword evidence="5" id="KW-0508">mRNA splicing</keyword>
<sequence length="320" mass="37626">MYHLQQVRLIRTSMDEELKANIYKTAQFVNERSQNVEEQLLKDSSGKFSFLQPDNEHYAFYQSLRVKDNKDMSESKTVDSTALNEPDPVPPFILIKDVSDLSIPSLDLEIMRRTADYLQYTKEDEREQIRTRLVKEERFQFLNPSHELNPTFEVILKQFIACSKFKPENLTEQEYLNRCFQRAVYNEYLKEFQNRSNTQLESYKIRFAAIDWINFKVIKNPALENSDQTTNGKLEFKMPLDFSKLFQKTISNTENDIYLKHFFGDGAANNAEKLSLGGVLESTVTEQQNKTQTQTNKRKRKGKMIIKKSGETRLHKKKKQ</sequence>
<evidence type="ECO:0000256" key="6">
    <source>
        <dbReference type="ARBA" id="ARBA00023242"/>
    </source>
</evidence>
<dbReference type="PANTHER" id="PTHR15316">
    <property type="entry name" value="SPLICEOSOME ASSOCIATED PROTEIN 114/SWAP SPLICING FACTOR-RELATED"/>
    <property type="match status" value="1"/>
</dbReference>
<dbReference type="GO" id="GO:0000381">
    <property type="term" value="P:regulation of alternative mRNA splicing, via spliceosome"/>
    <property type="evidence" value="ECO:0007669"/>
    <property type="project" value="TreeGrafter"/>
</dbReference>
<reference evidence="10" key="2">
    <citation type="submission" date="2012-08" db="EMBL/GenBank/DDBJ databases">
        <title>Genome sequence of Kazachstania naganishii.</title>
        <authorList>
            <person name="Gordon J.L."/>
            <person name="Armisen D."/>
            <person name="Proux-Wera E."/>
            <person name="OhEigeartaigh S.S."/>
            <person name="Byrne K.P."/>
            <person name="Wolfe K.H."/>
        </authorList>
    </citation>
    <scope>NUCLEOTIDE SEQUENCE [LARGE SCALE GENOMIC DNA]</scope>
    <source>
        <strain evidence="10">ATCC MYA-139 / BCRC 22969 / CBS 8797 / CCRC 22969 / KCTC 17520 / NBRC 10181 / NCYC 3082</strain>
    </source>
</reference>
<evidence type="ECO:0000256" key="7">
    <source>
        <dbReference type="SAM" id="MobiDB-lite"/>
    </source>
</evidence>
<name>J7S4J3_HUIN7</name>
<feature type="domain" description="SURP motif" evidence="8">
    <location>
        <begin position="21"/>
        <end position="61"/>
    </location>
</feature>
<dbReference type="PANTHER" id="PTHR15316:SF1">
    <property type="entry name" value="SPLICING FACTOR 3A SUBUNIT 1"/>
    <property type="match status" value="1"/>
</dbReference>
<dbReference type="Pfam" id="PF12230">
    <property type="entry name" value="PRP21_like_P"/>
    <property type="match status" value="1"/>
</dbReference>
<evidence type="ECO:0000313" key="10">
    <source>
        <dbReference type="Proteomes" id="UP000006310"/>
    </source>
</evidence>
<dbReference type="InterPro" id="IPR045146">
    <property type="entry name" value="SF3A1"/>
</dbReference>
<dbReference type="GO" id="GO:0071013">
    <property type="term" value="C:catalytic step 2 spliceosome"/>
    <property type="evidence" value="ECO:0007669"/>
    <property type="project" value="TreeGrafter"/>
</dbReference>